<keyword evidence="7" id="KW-1185">Reference proteome</keyword>
<evidence type="ECO:0000313" key="6">
    <source>
        <dbReference type="EMBL" id="MET1255454.1"/>
    </source>
</evidence>
<dbReference type="InterPro" id="IPR011123">
    <property type="entry name" value="Y_Y_Y"/>
</dbReference>
<reference evidence="6 7" key="1">
    <citation type="submission" date="2024-06" db="EMBL/GenBank/DDBJ databases">
        <authorList>
            <person name="Li F."/>
        </authorList>
    </citation>
    <scope>NUCLEOTIDE SEQUENCE [LARGE SCALE GENOMIC DNA]</scope>
    <source>
        <strain evidence="6 7">GXAS 311</strain>
    </source>
</reference>
<dbReference type="InterPro" id="IPR011110">
    <property type="entry name" value="Reg_prop"/>
</dbReference>
<keyword evidence="4" id="KW-1133">Transmembrane helix</keyword>
<sequence>MKERLYQYGVVIFLLLLSQAVHAFKWPFQYQFQHLTKNDGLSQSTVYTINQDAAGFMWFGTLEGLNRFDGRMVYVFNKSTTNNQLTDSFIYTAKNDPQQKEIMWLGTHNGLYKFNYAKGDFQLIYNHVDENILGLKIFAIDFGDQNTGWLSTDSGLINVNFQTNQCRKIKLQFSGVKTDKLNFVYSVAQLNKDHLVLATHAGLFKYDIAKEKIIKQLVIQHNPIVWRVFKDSTNVIWVGTSRGLFKIVEEEQVKSIELNRHSTSFVFDQNIYTFYEAQNKTLWIGSGNGVYFKAENSKAFTNLKNNPENQHSLINNTVWSIYEDNNHIVWFGTDSGVSRYNPKTADFNTLTKQSDGMGLSDSWVNSVYKPAQGPLWVSTNNGLDGFDENGKKISHFDLLDGLSSQWVYSMWQQDENTLWLGTFDGLNRLNLVDKTVDKFFHQPGKPSISDNTVWRILPDGNSHLWLGTGGGLDRFNFKTHQIEHFSKGDAANLGLTDDRIHSLHKDKNGILWVGTSRGLNRFDYYKKNMLHFSVKPNQSGHLQRGWVTGLSSDSQNRLWISTDGGISYLEKGTFQIVSLSNFEKTKEYVYSLEIDNKDNIWFSTNSGLGRLTYTGNITQPIDPNSLQLEFYSYFDGLQADEYNDHASMIDSTGKVYFGGIKGLDIIEPEKFEQRVEQPPIPVITRLEVSGQNNQTADWTQRNFPLSFHREEAQEIQLNYDQQYLTFYLAALNFANPKTNRIEYRLLGFNDHWTATVANQPFINFQGLPSGHYTLEVRAATARSNWSEQTAKLNIYVKPIFWLSRPAYVVYVISFLLLGFLYIYRYKKRLTRLKALVAREQQVSQQLKLIDATKDQFLANTSHELKTPLNAIIGLSDYLLTEDIQKLNQKETKEALSLIKSSGSRMNKLIEDILQCSTLNSGKLVLDYSHFSLSELANECLTEINHSTHNKNIALLNKVSEELPFVCADRNRVKQILLNLIGNALKFTQHGEVSVIAREQRDRLLIIVKDTGIGIDKQFHHKIFEAFEQVDGSSRRRYEGSGLGLSIVKQLVELHGTRVYVNSTPNVGTEISFALYKRKNEAGSIKSS</sequence>
<dbReference type="InterPro" id="IPR003661">
    <property type="entry name" value="HisK_dim/P_dom"/>
</dbReference>
<dbReference type="PRINTS" id="PR00344">
    <property type="entry name" value="BCTRLSENSOR"/>
</dbReference>
<dbReference type="Pfam" id="PF07495">
    <property type="entry name" value="Y_Y_Y"/>
    <property type="match status" value="1"/>
</dbReference>
<protein>
    <recommendedName>
        <fullName evidence="2">histidine kinase</fullName>
        <ecNumber evidence="2">2.7.13.3</ecNumber>
    </recommendedName>
</protein>
<dbReference type="InterPro" id="IPR015943">
    <property type="entry name" value="WD40/YVTN_repeat-like_dom_sf"/>
</dbReference>
<evidence type="ECO:0000259" key="5">
    <source>
        <dbReference type="PROSITE" id="PS50109"/>
    </source>
</evidence>
<organism evidence="6 7">
    <name type="scientific">Aliikangiella maris</name>
    <dbReference type="NCBI Taxonomy" id="3162458"/>
    <lineage>
        <taxon>Bacteria</taxon>
        <taxon>Pseudomonadati</taxon>
        <taxon>Pseudomonadota</taxon>
        <taxon>Gammaproteobacteria</taxon>
        <taxon>Oceanospirillales</taxon>
        <taxon>Pleioneaceae</taxon>
        <taxon>Aliikangiella</taxon>
    </lineage>
</organism>
<feature type="transmembrane region" description="Helical" evidence="4">
    <location>
        <begin position="807"/>
        <end position="823"/>
    </location>
</feature>
<comment type="catalytic activity">
    <reaction evidence="1">
        <text>ATP + protein L-histidine = ADP + protein N-phospho-L-histidine.</text>
        <dbReference type="EC" id="2.7.13.3"/>
    </reaction>
</comment>
<dbReference type="SUPFAM" id="SSF47384">
    <property type="entry name" value="Homodimeric domain of signal transducing histidine kinase"/>
    <property type="match status" value="1"/>
</dbReference>
<dbReference type="Pfam" id="PF07494">
    <property type="entry name" value="Reg_prop"/>
    <property type="match status" value="2"/>
</dbReference>
<keyword evidence="4" id="KW-0812">Transmembrane</keyword>
<evidence type="ECO:0000256" key="3">
    <source>
        <dbReference type="ARBA" id="ARBA00022553"/>
    </source>
</evidence>
<dbReference type="InterPro" id="IPR005467">
    <property type="entry name" value="His_kinase_dom"/>
</dbReference>
<dbReference type="EC" id="2.7.13.3" evidence="2"/>
<dbReference type="InterPro" id="IPR036890">
    <property type="entry name" value="HATPase_C_sf"/>
</dbReference>
<dbReference type="EMBL" id="JBEVCJ010000010">
    <property type="protein sequence ID" value="MET1255454.1"/>
    <property type="molecule type" value="Genomic_DNA"/>
</dbReference>
<dbReference type="RefSeq" id="WP_353896040.1">
    <property type="nucleotide sequence ID" value="NZ_JBEVCJ010000010.1"/>
</dbReference>
<dbReference type="InterPro" id="IPR036097">
    <property type="entry name" value="HisK_dim/P_sf"/>
</dbReference>
<evidence type="ECO:0000256" key="1">
    <source>
        <dbReference type="ARBA" id="ARBA00000085"/>
    </source>
</evidence>
<dbReference type="CDD" id="cd00082">
    <property type="entry name" value="HisKA"/>
    <property type="match status" value="1"/>
</dbReference>
<dbReference type="Gene3D" id="2.60.40.10">
    <property type="entry name" value="Immunoglobulins"/>
    <property type="match status" value="1"/>
</dbReference>
<dbReference type="Gene3D" id="3.30.565.10">
    <property type="entry name" value="Histidine kinase-like ATPase, C-terminal domain"/>
    <property type="match status" value="1"/>
</dbReference>
<keyword evidence="3" id="KW-0597">Phosphoprotein</keyword>
<dbReference type="SMART" id="SM00388">
    <property type="entry name" value="HisKA"/>
    <property type="match status" value="1"/>
</dbReference>
<dbReference type="PROSITE" id="PS50109">
    <property type="entry name" value="HIS_KIN"/>
    <property type="match status" value="1"/>
</dbReference>
<accession>A0ABV2BU75</accession>
<evidence type="ECO:0000256" key="2">
    <source>
        <dbReference type="ARBA" id="ARBA00012438"/>
    </source>
</evidence>
<dbReference type="Proteomes" id="UP001548189">
    <property type="component" value="Unassembled WGS sequence"/>
</dbReference>
<gene>
    <name evidence="6" type="ORF">ABVT43_09980</name>
</gene>
<dbReference type="PANTHER" id="PTHR43547:SF2">
    <property type="entry name" value="HYBRID SIGNAL TRANSDUCTION HISTIDINE KINASE C"/>
    <property type="match status" value="1"/>
</dbReference>
<proteinExistence type="predicted"/>
<dbReference type="InterPro" id="IPR013783">
    <property type="entry name" value="Ig-like_fold"/>
</dbReference>
<evidence type="ECO:0000256" key="4">
    <source>
        <dbReference type="SAM" id="Phobius"/>
    </source>
</evidence>
<dbReference type="InterPro" id="IPR003594">
    <property type="entry name" value="HATPase_dom"/>
</dbReference>
<evidence type="ECO:0000313" key="7">
    <source>
        <dbReference type="Proteomes" id="UP001548189"/>
    </source>
</evidence>
<name>A0ABV2BU75_9GAMM</name>
<dbReference type="Pfam" id="PF00512">
    <property type="entry name" value="HisKA"/>
    <property type="match status" value="1"/>
</dbReference>
<comment type="caution">
    <text evidence="6">The sequence shown here is derived from an EMBL/GenBank/DDBJ whole genome shotgun (WGS) entry which is preliminary data.</text>
</comment>
<dbReference type="SUPFAM" id="SSF63829">
    <property type="entry name" value="Calcium-dependent phosphotriesterase"/>
    <property type="match status" value="3"/>
</dbReference>
<dbReference type="Gene3D" id="2.130.10.10">
    <property type="entry name" value="YVTN repeat-like/Quinoprotein amine dehydrogenase"/>
    <property type="match status" value="2"/>
</dbReference>
<feature type="domain" description="Histidine kinase" evidence="5">
    <location>
        <begin position="859"/>
        <end position="1078"/>
    </location>
</feature>
<dbReference type="CDD" id="cd16922">
    <property type="entry name" value="HATPase_EvgS-ArcB-TorS-like"/>
    <property type="match status" value="1"/>
</dbReference>
<dbReference type="SMART" id="SM00387">
    <property type="entry name" value="HATPase_c"/>
    <property type="match status" value="1"/>
</dbReference>
<dbReference type="InterPro" id="IPR004358">
    <property type="entry name" value="Sig_transdc_His_kin-like_C"/>
</dbReference>
<dbReference type="Pfam" id="PF02518">
    <property type="entry name" value="HATPase_c"/>
    <property type="match status" value="1"/>
</dbReference>
<dbReference type="PANTHER" id="PTHR43547">
    <property type="entry name" value="TWO-COMPONENT HISTIDINE KINASE"/>
    <property type="match status" value="1"/>
</dbReference>
<keyword evidence="4" id="KW-0472">Membrane</keyword>
<dbReference type="SUPFAM" id="SSF55874">
    <property type="entry name" value="ATPase domain of HSP90 chaperone/DNA topoisomerase II/histidine kinase"/>
    <property type="match status" value="1"/>
</dbReference>
<dbReference type="Gene3D" id="1.10.287.130">
    <property type="match status" value="1"/>
</dbReference>